<evidence type="ECO:0000259" key="14">
    <source>
        <dbReference type="Pfam" id="PF13087"/>
    </source>
</evidence>
<keyword evidence="11" id="KW-0175">Coiled coil</keyword>
<evidence type="ECO:0000256" key="4">
    <source>
        <dbReference type="ARBA" id="ARBA00012551"/>
    </source>
</evidence>
<keyword evidence="10" id="KW-0539">Nucleus</keyword>
<feature type="compositionally biased region" description="Low complexity" evidence="12">
    <location>
        <begin position="118"/>
        <end position="131"/>
    </location>
</feature>
<keyword evidence="17" id="KW-1185">Reference proteome</keyword>
<feature type="region of interest" description="Disordered" evidence="12">
    <location>
        <begin position="110"/>
        <end position="133"/>
    </location>
</feature>
<feature type="region of interest" description="Disordered" evidence="12">
    <location>
        <begin position="157"/>
        <end position="195"/>
    </location>
</feature>
<dbReference type="PANTHER" id="PTHR43788">
    <property type="entry name" value="DNA2/NAM7 HELICASE FAMILY MEMBER"/>
    <property type="match status" value="1"/>
</dbReference>
<dbReference type="SUPFAM" id="SSF52540">
    <property type="entry name" value="P-loop containing nucleoside triphosphate hydrolases"/>
    <property type="match status" value="2"/>
</dbReference>
<evidence type="ECO:0000256" key="9">
    <source>
        <dbReference type="ARBA" id="ARBA00022840"/>
    </source>
</evidence>
<feature type="compositionally biased region" description="Low complexity" evidence="12">
    <location>
        <begin position="159"/>
        <end position="176"/>
    </location>
</feature>
<keyword evidence="6" id="KW-0547">Nucleotide-binding</keyword>
<dbReference type="GO" id="GO:0016787">
    <property type="term" value="F:hydrolase activity"/>
    <property type="evidence" value="ECO:0007669"/>
    <property type="project" value="UniProtKB-KW"/>
</dbReference>
<dbReference type="Pfam" id="PF13087">
    <property type="entry name" value="AAA_12"/>
    <property type="match status" value="1"/>
</dbReference>
<evidence type="ECO:0000256" key="3">
    <source>
        <dbReference type="ARBA" id="ARBA00007913"/>
    </source>
</evidence>
<feature type="compositionally biased region" description="Polar residues" evidence="12">
    <location>
        <begin position="639"/>
        <end position="648"/>
    </location>
</feature>
<keyword evidence="7" id="KW-0378">Hydrolase</keyword>
<keyword evidence="5" id="KW-0963">Cytoplasm</keyword>
<gene>
    <name evidence="16" type="ORF">PSFLO_05306</name>
</gene>
<dbReference type="EC" id="3.6.4.12" evidence="4"/>
<feature type="coiled-coil region" evidence="11">
    <location>
        <begin position="21"/>
        <end position="48"/>
    </location>
</feature>
<evidence type="ECO:0000256" key="5">
    <source>
        <dbReference type="ARBA" id="ARBA00022490"/>
    </source>
</evidence>
<evidence type="ECO:0000313" key="17">
    <source>
        <dbReference type="Proteomes" id="UP000323386"/>
    </source>
</evidence>
<dbReference type="InterPro" id="IPR048761">
    <property type="entry name" value="SMUBP-2_HCS1_1B"/>
</dbReference>
<evidence type="ECO:0000256" key="12">
    <source>
        <dbReference type="SAM" id="MobiDB-lite"/>
    </source>
</evidence>
<evidence type="ECO:0000256" key="6">
    <source>
        <dbReference type="ARBA" id="ARBA00022741"/>
    </source>
</evidence>
<dbReference type="GO" id="GO:0005737">
    <property type="term" value="C:cytoplasm"/>
    <property type="evidence" value="ECO:0007669"/>
    <property type="project" value="UniProtKB-SubCell"/>
</dbReference>
<feature type="compositionally biased region" description="Acidic residues" evidence="12">
    <location>
        <begin position="241"/>
        <end position="253"/>
    </location>
</feature>
<evidence type="ECO:0000313" key="16">
    <source>
        <dbReference type="EMBL" id="SPO39825.1"/>
    </source>
</evidence>
<feature type="region of interest" description="Disordered" evidence="12">
    <location>
        <begin position="713"/>
        <end position="735"/>
    </location>
</feature>
<feature type="compositionally biased region" description="Basic and acidic residues" evidence="12">
    <location>
        <begin position="575"/>
        <end position="593"/>
    </location>
</feature>
<dbReference type="GO" id="GO:0005634">
    <property type="term" value="C:nucleus"/>
    <property type="evidence" value="ECO:0007669"/>
    <property type="project" value="UniProtKB-SubCell"/>
</dbReference>
<feature type="domain" description="Helicase SMUBP-2/HCS1 1B" evidence="15">
    <location>
        <begin position="25"/>
        <end position="154"/>
    </location>
</feature>
<dbReference type="GO" id="GO:0003723">
    <property type="term" value="F:RNA binding"/>
    <property type="evidence" value="ECO:0007669"/>
    <property type="project" value="InterPro"/>
</dbReference>
<accession>A0A5C3F822</accession>
<feature type="compositionally biased region" description="Basic and acidic residues" evidence="12">
    <location>
        <begin position="177"/>
        <end position="188"/>
    </location>
</feature>
<feature type="region of interest" description="Disordered" evidence="12">
    <location>
        <begin position="232"/>
        <end position="264"/>
    </location>
</feature>
<reference evidence="16 17" key="1">
    <citation type="submission" date="2018-03" db="EMBL/GenBank/DDBJ databases">
        <authorList>
            <person name="Guldener U."/>
        </authorList>
    </citation>
    <scope>NUCLEOTIDE SEQUENCE [LARGE SCALE GENOMIC DNA]</scope>
    <source>
        <strain evidence="16 17">DAOM196992</strain>
    </source>
</reference>
<dbReference type="EMBL" id="OOIP01000016">
    <property type="protein sequence ID" value="SPO39825.1"/>
    <property type="molecule type" value="Genomic_DNA"/>
</dbReference>
<comment type="subcellular location">
    <subcellularLocation>
        <location evidence="2">Cytoplasm</location>
    </subcellularLocation>
    <subcellularLocation>
        <location evidence="1">Nucleus</location>
    </subcellularLocation>
</comment>
<evidence type="ECO:0000259" key="13">
    <source>
        <dbReference type="Pfam" id="PF13086"/>
    </source>
</evidence>
<feature type="compositionally biased region" description="Polar residues" evidence="12">
    <location>
        <begin position="449"/>
        <end position="458"/>
    </location>
</feature>
<keyword evidence="8 16" id="KW-0347">Helicase</keyword>
<dbReference type="OrthoDB" id="6730379at2759"/>
<evidence type="ECO:0000256" key="7">
    <source>
        <dbReference type="ARBA" id="ARBA00022801"/>
    </source>
</evidence>
<sequence length="933" mass="99749">MPTSSAHQLHGVAPPSQDLLRQWLQRHLDLLQTERDEEQRQSKLLLSKTPPKVLEHNGLALLGLGVAGIRIGLGAKMLIELERPSAYHTSTAFPAHSFRPGDLAEIQDHSVSTVAEPSSKSSTKSAAKSKTQPIQGVVYRVSDSRIVLAVGNRKRGSGKAKAVSQSAAAASGANGDAKSDKRDARSGDSTKVSGDELEIPERVRLVKVANEATYDRMERTLTRLAKALGVNVKASGSGDNDSSDDDDDDDEPAADGNTVSAPRTASGATALIRTLLGLERPAFAEPPVDLPLPPFNDRLNASQLQAIRFALSAKQVALIHGPPGTGKTTAIVELIMQLVAGNLGVPAANDGAGARDTRGVRILVCGASNLAVDNLLERIVGRPEHREALKKRGAGGLTRLGHPARVLASLHASTLDAQSSTSSEGQLVSDVATELSSALAALRPPSAANTAGNKSVRSQPRLKGNERRQRWEEVRQLRKEYRQRERGVTRAILDRAQIVVATCHGAGGKQLAGREFDVVIIDEACQALEAVCWVPILKVREGGKVILAGDHLQLPPTVKSLKKGDGHRSARKEKGKGAKKQDKQTESKDKTKDGSATGGESDAKAKDDEAQQSSGDDDEEDVITTFEVAPHSGDGDKTTAPQRTTQLRPPRTLETTLFSRLLGMYGPGLKTLLSIQYRMNSDIMAFPNLALYESRLEAHDSCRSISVRDLDNFVAPPSRSRQDGEDGQGDDEEEVETAKVVFYDTAGCEMYETSSSDQSGDRGPSTAVGEGSKSNYNEADLVLRHISLLVARGIRAEQITVLSPYSAQVSLISSLLRTATFPPPPPLPTDGGGSAVTAAAVNGEAIEVGTIDGMQGREKDVVIISLVRSNENGQVGFLDEKRRLNVAMTRAKRQLVVVGDSETVAGQGGYLKQWMDWLDENALVESVVTLSMD</sequence>
<proteinExistence type="inferred from homology"/>
<evidence type="ECO:0000256" key="10">
    <source>
        <dbReference type="ARBA" id="ARBA00023242"/>
    </source>
</evidence>
<dbReference type="Proteomes" id="UP000323386">
    <property type="component" value="Unassembled WGS sequence"/>
</dbReference>
<evidence type="ECO:0000259" key="15">
    <source>
        <dbReference type="Pfam" id="PF21138"/>
    </source>
</evidence>
<evidence type="ECO:0000256" key="11">
    <source>
        <dbReference type="SAM" id="Coils"/>
    </source>
</evidence>
<dbReference type="GO" id="GO:0005524">
    <property type="term" value="F:ATP binding"/>
    <property type="evidence" value="ECO:0007669"/>
    <property type="project" value="UniProtKB-KW"/>
</dbReference>
<dbReference type="CDD" id="cd18808">
    <property type="entry name" value="SF1_C_Upf1"/>
    <property type="match status" value="1"/>
</dbReference>
<dbReference type="AlphaFoldDB" id="A0A5C3F822"/>
<evidence type="ECO:0000256" key="1">
    <source>
        <dbReference type="ARBA" id="ARBA00004123"/>
    </source>
</evidence>
<dbReference type="Pfam" id="PF21138">
    <property type="entry name" value="SMUBP-2_HCS1_1B"/>
    <property type="match status" value="1"/>
</dbReference>
<dbReference type="Pfam" id="PF13086">
    <property type="entry name" value="AAA_11"/>
    <property type="match status" value="1"/>
</dbReference>
<feature type="domain" description="DNA2/NAM7 helicase helicase" evidence="13">
    <location>
        <begin position="299"/>
        <end position="560"/>
    </location>
</feature>
<keyword evidence="9" id="KW-0067">ATP-binding</keyword>
<evidence type="ECO:0000256" key="8">
    <source>
        <dbReference type="ARBA" id="ARBA00022806"/>
    </source>
</evidence>
<evidence type="ECO:0000256" key="2">
    <source>
        <dbReference type="ARBA" id="ARBA00004496"/>
    </source>
</evidence>
<name>A0A5C3F822_9BASI</name>
<dbReference type="InterPro" id="IPR027417">
    <property type="entry name" value="P-loop_NTPase"/>
</dbReference>
<organism evidence="16 17">
    <name type="scientific">Pseudozyma flocculosa</name>
    <dbReference type="NCBI Taxonomy" id="84751"/>
    <lineage>
        <taxon>Eukaryota</taxon>
        <taxon>Fungi</taxon>
        <taxon>Dikarya</taxon>
        <taxon>Basidiomycota</taxon>
        <taxon>Ustilaginomycotina</taxon>
        <taxon>Ustilaginomycetes</taxon>
        <taxon>Ustilaginales</taxon>
        <taxon>Ustilaginaceae</taxon>
        <taxon>Pseudozyma</taxon>
    </lineage>
</organism>
<dbReference type="InterPro" id="IPR050534">
    <property type="entry name" value="Coronavir_polyprotein_1ab"/>
</dbReference>
<feature type="region of interest" description="Disordered" evidence="12">
    <location>
        <begin position="443"/>
        <end position="469"/>
    </location>
</feature>
<dbReference type="Gene3D" id="3.40.50.300">
    <property type="entry name" value="P-loop containing nucleotide triphosphate hydrolases"/>
    <property type="match status" value="2"/>
</dbReference>
<dbReference type="InterPro" id="IPR041679">
    <property type="entry name" value="DNA2/NAM7-like_C"/>
</dbReference>
<feature type="region of interest" description="Disordered" evidence="12">
    <location>
        <begin position="751"/>
        <end position="773"/>
    </location>
</feature>
<dbReference type="GO" id="GO:0043139">
    <property type="term" value="F:5'-3' DNA helicase activity"/>
    <property type="evidence" value="ECO:0007669"/>
    <property type="project" value="TreeGrafter"/>
</dbReference>
<feature type="compositionally biased region" description="Acidic residues" evidence="12">
    <location>
        <begin position="725"/>
        <end position="735"/>
    </location>
</feature>
<dbReference type="PANTHER" id="PTHR43788:SF8">
    <property type="entry name" value="DNA-BINDING PROTEIN SMUBP-2"/>
    <property type="match status" value="1"/>
</dbReference>
<protein>
    <recommendedName>
        <fullName evidence="4">DNA helicase</fullName>
        <ecNumber evidence="4">3.6.4.12</ecNumber>
    </recommendedName>
</protein>
<comment type="similarity">
    <text evidence="3">Belongs to the DNA2/NAM7 helicase family.</text>
</comment>
<dbReference type="InterPro" id="IPR047187">
    <property type="entry name" value="SF1_C_Upf1"/>
</dbReference>
<dbReference type="Gene3D" id="2.40.30.270">
    <property type="match status" value="1"/>
</dbReference>
<feature type="region of interest" description="Disordered" evidence="12">
    <location>
        <begin position="556"/>
        <end position="648"/>
    </location>
</feature>
<feature type="domain" description="DNA2/NAM7 helicase-like C-terminal" evidence="14">
    <location>
        <begin position="653"/>
        <end position="901"/>
    </location>
</feature>
<dbReference type="InterPro" id="IPR041677">
    <property type="entry name" value="DNA2/NAM7_AAA_11"/>
</dbReference>